<dbReference type="InterPro" id="IPR003613">
    <property type="entry name" value="Ubox_domain"/>
</dbReference>
<keyword evidence="7" id="KW-0547">Nucleotide-binding</keyword>
<dbReference type="EC" id="2.3.2.27" evidence="4"/>
<feature type="coiled-coil region" evidence="8">
    <location>
        <begin position="338"/>
        <end position="434"/>
    </location>
</feature>
<dbReference type="InterPro" id="IPR000719">
    <property type="entry name" value="Prot_kinase_dom"/>
</dbReference>
<name>A0AAV8SLP0_9ROSI</name>
<dbReference type="InterPro" id="IPR017441">
    <property type="entry name" value="Protein_kinase_ATP_BS"/>
</dbReference>
<keyword evidence="5" id="KW-0808">Transferase</keyword>
<dbReference type="PROSITE" id="PS51698">
    <property type="entry name" value="U_BOX"/>
    <property type="match status" value="1"/>
</dbReference>
<evidence type="ECO:0000256" key="4">
    <source>
        <dbReference type="ARBA" id="ARBA00012483"/>
    </source>
</evidence>
<dbReference type="Gene3D" id="1.10.510.10">
    <property type="entry name" value="Transferase(Phosphotransferase) domain 1"/>
    <property type="match status" value="1"/>
</dbReference>
<dbReference type="Gene3D" id="3.40.50.620">
    <property type="entry name" value="HUPs"/>
    <property type="match status" value="1"/>
</dbReference>
<dbReference type="InterPro" id="IPR001245">
    <property type="entry name" value="Ser-Thr/Tyr_kinase_cat_dom"/>
</dbReference>
<evidence type="ECO:0000256" key="1">
    <source>
        <dbReference type="ARBA" id="ARBA00000900"/>
    </source>
</evidence>
<evidence type="ECO:0000256" key="6">
    <source>
        <dbReference type="ARBA" id="ARBA00022786"/>
    </source>
</evidence>
<evidence type="ECO:0000313" key="12">
    <source>
        <dbReference type="Proteomes" id="UP001159364"/>
    </source>
</evidence>
<dbReference type="PROSITE" id="PS00107">
    <property type="entry name" value="PROTEIN_KINASE_ATP"/>
    <property type="match status" value="1"/>
</dbReference>
<dbReference type="GO" id="GO:0016567">
    <property type="term" value="P:protein ubiquitination"/>
    <property type="evidence" value="ECO:0007669"/>
    <property type="project" value="InterPro"/>
</dbReference>
<dbReference type="SMART" id="SM00504">
    <property type="entry name" value="Ubox"/>
    <property type="match status" value="1"/>
</dbReference>
<dbReference type="SUPFAM" id="SSF52402">
    <property type="entry name" value="Adenine nucleotide alpha hydrolases-like"/>
    <property type="match status" value="1"/>
</dbReference>
<dbReference type="SUPFAM" id="SSF57850">
    <property type="entry name" value="RING/U-box"/>
    <property type="match status" value="1"/>
</dbReference>
<dbReference type="EMBL" id="JAIWQS010000010">
    <property type="protein sequence ID" value="KAJ8752868.1"/>
    <property type="molecule type" value="Genomic_DNA"/>
</dbReference>
<dbReference type="Gene3D" id="3.30.40.10">
    <property type="entry name" value="Zinc/RING finger domain, C3HC4 (zinc finger)"/>
    <property type="match status" value="1"/>
</dbReference>
<feature type="binding site" evidence="7">
    <location>
        <position position="489"/>
    </location>
    <ligand>
        <name>ATP</name>
        <dbReference type="ChEBI" id="CHEBI:30616"/>
    </ligand>
</feature>
<dbReference type="Pfam" id="PF07714">
    <property type="entry name" value="PK_Tyr_Ser-Thr"/>
    <property type="match status" value="1"/>
</dbReference>
<comment type="pathway">
    <text evidence="3">Protein modification; protein ubiquitination.</text>
</comment>
<evidence type="ECO:0000256" key="3">
    <source>
        <dbReference type="ARBA" id="ARBA00004906"/>
    </source>
</evidence>
<keyword evidence="8" id="KW-0175">Coiled coil</keyword>
<evidence type="ECO:0000313" key="11">
    <source>
        <dbReference type="EMBL" id="KAJ8752868.1"/>
    </source>
</evidence>
<dbReference type="Gene3D" id="3.30.200.20">
    <property type="entry name" value="Phosphorylase Kinase, domain 1"/>
    <property type="match status" value="1"/>
</dbReference>
<evidence type="ECO:0000256" key="8">
    <source>
        <dbReference type="SAM" id="Coils"/>
    </source>
</evidence>
<dbReference type="CDD" id="cd16655">
    <property type="entry name" value="RING-Ubox_WDSUB1-like"/>
    <property type="match status" value="1"/>
</dbReference>
<organism evidence="11 12">
    <name type="scientific">Erythroxylum novogranatense</name>
    <dbReference type="NCBI Taxonomy" id="1862640"/>
    <lineage>
        <taxon>Eukaryota</taxon>
        <taxon>Viridiplantae</taxon>
        <taxon>Streptophyta</taxon>
        <taxon>Embryophyta</taxon>
        <taxon>Tracheophyta</taxon>
        <taxon>Spermatophyta</taxon>
        <taxon>Magnoliopsida</taxon>
        <taxon>eudicotyledons</taxon>
        <taxon>Gunneridae</taxon>
        <taxon>Pentapetalae</taxon>
        <taxon>rosids</taxon>
        <taxon>fabids</taxon>
        <taxon>Malpighiales</taxon>
        <taxon>Erythroxylaceae</taxon>
        <taxon>Erythroxylum</taxon>
    </lineage>
</organism>
<dbReference type="PROSITE" id="PS50011">
    <property type="entry name" value="PROTEIN_KINASE_DOM"/>
    <property type="match status" value="1"/>
</dbReference>
<dbReference type="Pfam" id="PF04564">
    <property type="entry name" value="U-box"/>
    <property type="match status" value="1"/>
</dbReference>
<evidence type="ECO:0000256" key="5">
    <source>
        <dbReference type="ARBA" id="ARBA00022679"/>
    </source>
</evidence>
<dbReference type="AlphaFoldDB" id="A0AAV8SLP0"/>
<dbReference type="Proteomes" id="UP001159364">
    <property type="component" value="Linkage Group LG10"/>
</dbReference>
<dbReference type="PANTHER" id="PTHR45647:SF22">
    <property type="entry name" value="U-BOX DOMAIN-CONTAINING PROTEIN 32"/>
    <property type="match status" value="1"/>
</dbReference>
<evidence type="ECO:0000259" key="10">
    <source>
        <dbReference type="PROSITE" id="PS51698"/>
    </source>
</evidence>
<dbReference type="InterPro" id="IPR014729">
    <property type="entry name" value="Rossmann-like_a/b/a_fold"/>
</dbReference>
<dbReference type="GO" id="GO:0061630">
    <property type="term" value="F:ubiquitin protein ligase activity"/>
    <property type="evidence" value="ECO:0007669"/>
    <property type="project" value="UniProtKB-EC"/>
</dbReference>
<accession>A0AAV8SLP0</accession>
<reference evidence="11 12" key="1">
    <citation type="submission" date="2021-09" db="EMBL/GenBank/DDBJ databases">
        <title>Genomic insights and catalytic innovation underlie evolution of tropane alkaloids biosynthesis.</title>
        <authorList>
            <person name="Wang Y.-J."/>
            <person name="Tian T."/>
            <person name="Huang J.-P."/>
            <person name="Huang S.-X."/>
        </authorList>
    </citation>
    <scope>NUCLEOTIDE SEQUENCE [LARGE SCALE GENOMIC DNA]</scope>
    <source>
        <strain evidence="11">KIB-2018</strain>
        <tissue evidence="11">Leaf</tissue>
    </source>
</reference>
<feature type="domain" description="U-box" evidence="10">
    <location>
        <begin position="745"/>
        <end position="818"/>
    </location>
</feature>
<keyword evidence="7" id="KW-0067">ATP-binding</keyword>
<evidence type="ECO:0000259" key="9">
    <source>
        <dbReference type="PROSITE" id="PS50011"/>
    </source>
</evidence>
<dbReference type="GO" id="GO:0005524">
    <property type="term" value="F:ATP binding"/>
    <property type="evidence" value="ECO:0007669"/>
    <property type="project" value="UniProtKB-UniRule"/>
</dbReference>
<evidence type="ECO:0000256" key="7">
    <source>
        <dbReference type="PROSITE-ProRule" id="PRU10141"/>
    </source>
</evidence>
<dbReference type="SUPFAM" id="SSF56112">
    <property type="entry name" value="Protein kinase-like (PK-like)"/>
    <property type="match status" value="1"/>
</dbReference>
<protein>
    <recommendedName>
        <fullName evidence="4">RING-type E3 ubiquitin transferase</fullName>
        <ecNumber evidence="4">2.3.2.27</ecNumber>
    </recommendedName>
</protein>
<evidence type="ECO:0000256" key="2">
    <source>
        <dbReference type="ARBA" id="ARBA00003861"/>
    </source>
</evidence>
<feature type="domain" description="Protein kinase" evidence="9">
    <location>
        <begin position="462"/>
        <end position="728"/>
    </location>
</feature>
<gene>
    <name evidence="11" type="ORF">K2173_008603</name>
</gene>
<keyword evidence="6" id="KW-0833">Ubl conjugation pathway</keyword>
<sequence length="818" mass="93079">MLVRGVMEGFDEIEMERAYDSDETIFVAVGKNVTKSKTTLFWAVRSFSGKRICLLHVHQPDTFVALTDAKPGFNESRHDTNEAFQELGRRKLHYVLDQYCDMLAHEGVEADGVWIEMDNIEKGIVEIIAQNNIRWLVMGAAADKYYSKMLTELKSKKATYVCQNAHPACHIWFVCKECLIYTRGGSNDGSESEIALPLVPVNLDLETEQSELLRSESAAQICRYIGVDENADDPEELLGSFNYQCTLQSDQFLNPLKLMPLLTNEREMSQLRLEQAIKDAKDLGKIAFQETVRRWKEEDVAMEAKCKARLILYLTSSIPSFMHYSSNSKTKAFEGLCVKEMKMRKEAEEAIAKNKEEMERIKNQRDDFLQEIQMVQGQKSLLERQIAESHSTVKELEEKIISAVDLLIRFKERRDKARIECETVTREVTRLRNLADIEALKLGRSEILDFSFMEINEATHNFDPSRKIGEGRYGSTYEGLLHHVHVVMKMLPAYGSQSELDFKNGVEILSRVRHPNLLSLIGICSESRSLVYEYVKNGSLEDCLLNKGKTLPIPWQTRVRICIEICSALIFLHSNKPCIIHGNLKPSKILLDANFVSKLSDFGMFLLIKQGEGRVKSEMKNSYPCSGSVYLAPEYLETGTLTSESDVYSFGIILLQLLTGRPASDVVRDVKWALETETLKSMIDTSAGDWPFEQVKELAKLGLRCCEKNQSNRPDLETEIWSVLQPLKASTTGPASLKESKELRRTPTHFICPIFQEVMEDPQIAADGYTYDADAIRGWLKSGHNTSPMTNLKLEHINLIPNHPLHQAIQEWKQLTDT</sequence>
<keyword evidence="12" id="KW-1185">Reference proteome</keyword>
<comment type="catalytic activity">
    <reaction evidence="1">
        <text>S-ubiquitinyl-[E2 ubiquitin-conjugating enzyme]-L-cysteine + [acceptor protein]-L-lysine = [E2 ubiquitin-conjugating enzyme]-L-cysteine + N(6)-ubiquitinyl-[acceptor protein]-L-lysine.</text>
        <dbReference type="EC" id="2.3.2.27"/>
    </reaction>
</comment>
<proteinExistence type="predicted"/>
<comment type="caution">
    <text evidence="11">The sequence shown here is derived from an EMBL/GenBank/DDBJ whole genome shotgun (WGS) entry which is preliminary data.</text>
</comment>
<dbReference type="InterPro" id="IPR013083">
    <property type="entry name" value="Znf_RING/FYVE/PHD"/>
</dbReference>
<dbReference type="PANTHER" id="PTHR45647">
    <property type="entry name" value="OS02G0152300 PROTEIN"/>
    <property type="match status" value="1"/>
</dbReference>
<comment type="function">
    <text evidence="2">Functions as an E3 ubiquitin ligase.</text>
</comment>
<dbReference type="CDD" id="cd01989">
    <property type="entry name" value="USP_STK_Ubox_N"/>
    <property type="match status" value="1"/>
</dbReference>
<dbReference type="InterPro" id="IPR051348">
    <property type="entry name" value="U-box_ubiquitin_ligases"/>
</dbReference>
<dbReference type="InterPro" id="IPR011009">
    <property type="entry name" value="Kinase-like_dom_sf"/>
</dbReference>
<dbReference type="GO" id="GO:0004672">
    <property type="term" value="F:protein kinase activity"/>
    <property type="evidence" value="ECO:0007669"/>
    <property type="project" value="InterPro"/>
</dbReference>